<name>A0AAW1JII7_POPJA</name>
<reference evidence="2 3" key="1">
    <citation type="journal article" date="2024" name="BMC Genomics">
        <title>De novo assembly and annotation of Popillia japonica's genome with initial clues to its potential as an invasive pest.</title>
        <authorList>
            <person name="Cucini C."/>
            <person name="Boschi S."/>
            <person name="Funari R."/>
            <person name="Cardaioli E."/>
            <person name="Iannotti N."/>
            <person name="Marturano G."/>
            <person name="Paoli F."/>
            <person name="Bruttini M."/>
            <person name="Carapelli A."/>
            <person name="Frati F."/>
            <person name="Nardi F."/>
        </authorList>
    </citation>
    <scope>NUCLEOTIDE SEQUENCE [LARGE SCALE GENOMIC DNA]</scope>
    <source>
        <strain evidence="2">DMR45628</strain>
    </source>
</reference>
<dbReference type="GO" id="GO:0005829">
    <property type="term" value="C:cytosol"/>
    <property type="evidence" value="ECO:0007669"/>
    <property type="project" value="TreeGrafter"/>
</dbReference>
<comment type="similarity">
    <text evidence="1">Belongs to the RutC family.</text>
</comment>
<dbReference type="PANTHER" id="PTHR11803">
    <property type="entry name" value="2-IMINOBUTANOATE/2-IMINOPROPANOATE DEAMINASE RIDA"/>
    <property type="match status" value="1"/>
</dbReference>
<protein>
    <submittedName>
        <fullName evidence="2">Endoribonuclease L-psp</fullName>
    </submittedName>
</protein>
<dbReference type="EMBL" id="JASPKY010000375">
    <property type="protein sequence ID" value="KAK9703149.1"/>
    <property type="molecule type" value="Genomic_DNA"/>
</dbReference>
<dbReference type="FunFam" id="3.30.1330.40:FF:000001">
    <property type="entry name" value="L-PSP family endoribonuclease"/>
    <property type="match status" value="1"/>
</dbReference>
<dbReference type="AlphaFoldDB" id="A0AAW1JII7"/>
<dbReference type="Gene3D" id="3.30.1330.40">
    <property type="entry name" value="RutC-like"/>
    <property type="match status" value="1"/>
</dbReference>
<dbReference type="InterPro" id="IPR006175">
    <property type="entry name" value="YjgF/YER057c/UK114"/>
</dbReference>
<dbReference type="Pfam" id="PF01042">
    <property type="entry name" value="Ribonuc_L-PSP"/>
    <property type="match status" value="1"/>
</dbReference>
<dbReference type="NCBIfam" id="TIGR00004">
    <property type="entry name" value="Rid family detoxifying hydrolase"/>
    <property type="match status" value="1"/>
</dbReference>
<keyword evidence="3" id="KW-1185">Reference proteome</keyword>
<evidence type="ECO:0000313" key="3">
    <source>
        <dbReference type="Proteomes" id="UP001458880"/>
    </source>
</evidence>
<evidence type="ECO:0000313" key="2">
    <source>
        <dbReference type="EMBL" id="KAK9703149.1"/>
    </source>
</evidence>
<dbReference type="SUPFAM" id="SSF55298">
    <property type="entry name" value="YjgF-like"/>
    <property type="match status" value="1"/>
</dbReference>
<sequence>MASSKVCECKAKAKDAVPEMPRIDKKIIHTTNAPQAVGPYSQAVVFEKTIYVSGCLGLNKDTMKLVEGGVVDEARQALTSLGRILEEAGTCYANVLKTTVFLDDICDFTAVNEVYKEFFNQDFPARSCYQVAKLPLGAKVEVEAIAGIAK</sequence>
<organism evidence="2 3">
    <name type="scientific">Popillia japonica</name>
    <name type="common">Japanese beetle</name>
    <dbReference type="NCBI Taxonomy" id="7064"/>
    <lineage>
        <taxon>Eukaryota</taxon>
        <taxon>Metazoa</taxon>
        <taxon>Ecdysozoa</taxon>
        <taxon>Arthropoda</taxon>
        <taxon>Hexapoda</taxon>
        <taxon>Insecta</taxon>
        <taxon>Pterygota</taxon>
        <taxon>Neoptera</taxon>
        <taxon>Endopterygota</taxon>
        <taxon>Coleoptera</taxon>
        <taxon>Polyphaga</taxon>
        <taxon>Scarabaeiformia</taxon>
        <taxon>Scarabaeidae</taxon>
        <taxon>Rutelinae</taxon>
        <taxon>Popillia</taxon>
    </lineage>
</organism>
<evidence type="ECO:0000256" key="1">
    <source>
        <dbReference type="ARBA" id="ARBA00010552"/>
    </source>
</evidence>
<dbReference type="InterPro" id="IPR006056">
    <property type="entry name" value="RidA"/>
</dbReference>
<dbReference type="CDD" id="cd00448">
    <property type="entry name" value="YjgF_YER057c_UK114_family"/>
    <property type="match status" value="1"/>
</dbReference>
<dbReference type="PANTHER" id="PTHR11803:SF39">
    <property type="entry name" value="2-IMINOBUTANOATE_2-IMINOPROPANOATE DEAMINASE"/>
    <property type="match status" value="1"/>
</dbReference>
<dbReference type="Proteomes" id="UP001458880">
    <property type="component" value="Unassembled WGS sequence"/>
</dbReference>
<gene>
    <name evidence="2" type="ORF">QE152_g29496</name>
</gene>
<comment type="caution">
    <text evidence="2">The sequence shown here is derived from an EMBL/GenBank/DDBJ whole genome shotgun (WGS) entry which is preliminary data.</text>
</comment>
<dbReference type="InterPro" id="IPR035959">
    <property type="entry name" value="RutC-like_sf"/>
</dbReference>
<proteinExistence type="inferred from homology"/>
<dbReference type="GO" id="GO:0005739">
    <property type="term" value="C:mitochondrion"/>
    <property type="evidence" value="ECO:0007669"/>
    <property type="project" value="TreeGrafter"/>
</dbReference>
<dbReference type="GO" id="GO:0019239">
    <property type="term" value="F:deaminase activity"/>
    <property type="evidence" value="ECO:0007669"/>
    <property type="project" value="TreeGrafter"/>
</dbReference>
<accession>A0AAW1JII7</accession>